<comment type="subunit">
    <text evidence="3">May form heteromers.</text>
</comment>
<dbReference type="Gene3D" id="1.10.287.70">
    <property type="match status" value="1"/>
</dbReference>
<comment type="subcellular location">
    <subcellularLocation>
        <location evidence="1">Membrane</location>
        <topology evidence="1">Multi-pass membrane protein</topology>
    </subcellularLocation>
</comment>
<evidence type="ECO:0000256" key="3">
    <source>
        <dbReference type="ARBA" id="ARBA00011095"/>
    </source>
</evidence>
<dbReference type="Gene3D" id="3.40.50.2300">
    <property type="match status" value="3"/>
</dbReference>
<dbReference type="GO" id="GO:0016020">
    <property type="term" value="C:membrane"/>
    <property type="evidence" value="ECO:0007669"/>
    <property type="project" value="UniProtKB-SubCell"/>
</dbReference>
<protein>
    <recommendedName>
        <fullName evidence="15">Glutamate receptor</fullName>
    </recommendedName>
</protein>
<comment type="similarity">
    <text evidence="2 15">Belongs to the glutamate-gated ion channel (TC 1.A.10.1) family.</text>
</comment>
<evidence type="ECO:0000256" key="1">
    <source>
        <dbReference type="ARBA" id="ARBA00004141"/>
    </source>
</evidence>
<dbReference type="GO" id="GO:0015276">
    <property type="term" value="F:ligand-gated monoatomic ion channel activity"/>
    <property type="evidence" value="ECO:0007669"/>
    <property type="project" value="InterPro"/>
</dbReference>
<evidence type="ECO:0000313" key="20">
    <source>
        <dbReference type="EMBL" id="CAD6224257.1"/>
    </source>
</evidence>
<dbReference type="Pfam" id="PF01094">
    <property type="entry name" value="ANF_receptor"/>
    <property type="match status" value="1"/>
</dbReference>
<keyword evidence="11" id="KW-0325">Glycoprotein</keyword>
<feature type="domain" description="Ionotropic glutamate receptor C-terminal" evidence="19">
    <location>
        <begin position="473"/>
        <end position="821"/>
    </location>
</feature>
<feature type="compositionally biased region" description="Acidic residues" evidence="17">
    <location>
        <begin position="957"/>
        <end position="968"/>
    </location>
</feature>
<dbReference type="InterPro" id="IPR001320">
    <property type="entry name" value="Iontro_rcpt_C"/>
</dbReference>
<comment type="function">
    <text evidence="15">Glutamate-gated receptor that probably acts as non-selective cation channel.</text>
</comment>
<dbReference type="Gene3D" id="3.40.190.10">
    <property type="entry name" value="Periplasmic binding protein-like II"/>
    <property type="match status" value="2"/>
</dbReference>
<dbReference type="PIRSF" id="PIRSF037090">
    <property type="entry name" value="Iontro_Glu-like_rcpt_pln"/>
    <property type="match status" value="1"/>
</dbReference>
<evidence type="ECO:0000256" key="16">
    <source>
        <dbReference type="PIRSR" id="PIRSR037090-50"/>
    </source>
</evidence>
<dbReference type="PANTHER" id="PTHR34836">
    <property type="entry name" value="OS06G0188250 PROTEIN"/>
    <property type="match status" value="1"/>
</dbReference>
<reference evidence="20" key="1">
    <citation type="submission" date="2020-10" db="EMBL/GenBank/DDBJ databases">
        <authorList>
            <person name="Han B."/>
            <person name="Lu T."/>
            <person name="Zhao Q."/>
            <person name="Huang X."/>
            <person name="Zhao Y."/>
        </authorList>
    </citation>
    <scope>NUCLEOTIDE SEQUENCE</scope>
</reference>
<feature type="transmembrane region" description="Helical" evidence="18">
    <location>
        <begin position="657"/>
        <end position="673"/>
    </location>
</feature>
<organism evidence="20 21">
    <name type="scientific">Miscanthus lutarioriparius</name>
    <dbReference type="NCBI Taxonomy" id="422564"/>
    <lineage>
        <taxon>Eukaryota</taxon>
        <taxon>Viridiplantae</taxon>
        <taxon>Streptophyta</taxon>
        <taxon>Embryophyta</taxon>
        <taxon>Tracheophyta</taxon>
        <taxon>Spermatophyta</taxon>
        <taxon>Magnoliopsida</taxon>
        <taxon>Liliopsida</taxon>
        <taxon>Poales</taxon>
        <taxon>Poaceae</taxon>
        <taxon>PACMAD clade</taxon>
        <taxon>Panicoideae</taxon>
        <taxon>Andropogonodae</taxon>
        <taxon>Andropogoneae</taxon>
        <taxon>Saccharinae</taxon>
        <taxon>Miscanthus</taxon>
    </lineage>
</organism>
<evidence type="ECO:0000256" key="14">
    <source>
        <dbReference type="ARBA" id="ARBA00049638"/>
    </source>
</evidence>
<evidence type="ECO:0000256" key="5">
    <source>
        <dbReference type="ARBA" id="ARBA00022692"/>
    </source>
</evidence>
<keyword evidence="21" id="KW-1185">Reference proteome</keyword>
<dbReference type="Proteomes" id="UP000604825">
    <property type="component" value="Unassembled WGS sequence"/>
</dbReference>
<evidence type="ECO:0000256" key="15">
    <source>
        <dbReference type="PIRNR" id="PIRNR037090"/>
    </source>
</evidence>
<evidence type="ECO:0000256" key="2">
    <source>
        <dbReference type="ARBA" id="ARBA00008685"/>
    </source>
</evidence>
<name>A0A811NLV6_9POAL</name>
<keyword evidence="13 15" id="KW-0407">Ion channel</keyword>
<dbReference type="InterPro" id="IPR019594">
    <property type="entry name" value="Glu/Gly-bd"/>
</dbReference>
<dbReference type="CDD" id="cd19990">
    <property type="entry name" value="PBP1_GABAb_receptor_plant"/>
    <property type="match status" value="1"/>
</dbReference>
<keyword evidence="9 15" id="KW-0472">Membrane</keyword>
<dbReference type="InterPro" id="IPR028082">
    <property type="entry name" value="Peripla_BP_I"/>
</dbReference>
<evidence type="ECO:0000256" key="12">
    <source>
        <dbReference type="ARBA" id="ARBA00023286"/>
    </source>
</evidence>
<comment type="caution">
    <text evidence="20">The sequence shown here is derived from an EMBL/GenBank/DDBJ whole genome shotgun (WGS) entry which is preliminary data.</text>
</comment>
<evidence type="ECO:0000256" key="8">
    <source>
        <dbReference type="ARBA" id="ARBA00023065"/>
    </source>
</evidence>
<evidence type="ECO:0000259" key="19">
    <source>
        <dbReference type="SMART" id="SM00079"/>
    </source>
</evidence>
<feature type="region of interest" description="Disordered" evidence="17">
    <location>
        <begin position="915"/>
        <end position="968"/>
    </location>
</feature>
<feature type="disulfide bond" evidence="16">
    <location>
        <begin position="769"/>
        <end position="825"/>
    </location>
</feature>
<dbReference type="PANTHER" id="PTHR34836:SF1">
    <property type="entry name" value="OS09G0428600 PROTEIN"/>
    <property type="match status" value="1"/>
</dbReference>
<dbReference type="Pfam" id="PF00060">
    <property type="entry name" value="Lig_chan"/>
    <property type="match status" value="1"/>
</dbReference>
<keyword evidence="12 15" id="KW-1071">Ligand-gated ion channel</keyword>
<dbReference type="SMART" id="SM00079">
    <property type="entry name" value="PBPe"/>
    <property type="match status" value="1"/>
</dbReference>
<dbReference type="FunFam" id="3.40.190.10:FF:000103">
    <property type="entry name" value="Glutamate receptor"/>
    <property type="match status" value="1"/>
</dbReference>
<keyword evidence="10 15" id="KW-0675">Receptor</keyword>
<dbReference type="InterPro" id="IPR015683">
    <property type="entry name" value="Ionotropic_Glu_rcpt"/>
</dbReference>
<keyword evidence="7 18" id="KW-1133">Transmembrane helix</keyword>
<dbReference type="FunFam" id="3.40.190.10:FF:000195">
    <property type="entry name" value="Glutamate receptor 2.7"/>
    <property type="match status" value="1"/>
</dbReference>
<evidence type="ECO:0000256" key="10">
    <source>
        <dbReference type="ARBA" id="ARBA00023170"/>
    </source>
</evidence>
<dbReference type="InterPro" id="IPR001828">
    <property type="entry name" value="ANF_lig-bd_rcpt"/>
</dbReference>
<keyword evidence="6" id="KW-0732">Signal</keyword>
<dbReference type="Pfam" id="PF10613">
    <property type="entry name" value="Lig_chan-Glu_bd"/>
    <property type="match status" value="1"/>
</dbReference>
<evidence type="ECO:0000256" key="17">
    <source>
        <dbReference type="SAM" id="MobiDB-lite"/>
    </source>
</evidence>
<proteinExistence type="inferred from homology"/>
<feature type="transmembrane region" description="Helical" evidence="18">
    <location>
        <begin position="7"/>
        <end position="28"/>
    </location>
</feature>
<evidence type="ECO:0000256" key="6">
    <source>
        <dbReference type="ARBA" id="ARBA00022729"/>
    </source>
</evidence>
<feature type="transmembrane region" description="Helical" evidence="18">
    <location>
        <begin position="599"/>
        <end position="618"/>
    </location>
</feature>
<keyword evidence="5 18" id="KW-0812">Transmembrane</keyword>
<keyword evidence="8 15" id="KW-0406">Ion transport</keyword>
<evidence type="ECO:0000256" key="7">
    <source>
        <dbReference type="ARBA" id="ARBA00022989"/>
    </source>
</evidence>
<evidence type="ECO:0000313" key="21">
    <source>
        <dbReference type="Proteomes" id="UP000604825"/>
    </source>
</evidence>
<dbReference type="EMBL" id="CAJGYO010000004">
    <property type="protein sequence ID" value="CAD6224257.1"/>
    <property type="molecule type" value="Genomic_DNA"/>
</dbReference>
<evidence type="ECO:0000256" key="11">
    <source>
        <dbReference type="ARBA" id="ARBA00023180"/>
    </source>
</evidence>
<dbReference type="InterPro" id="IPR017103">
    <property type="entry name" value="Iontropic_Glu_rcpt_pln"/>
</dbReference>
<dbReference type="SUPFAM" id="SSF53822">
    <property type="entry name" value="Periplasmic binding protein-like I"/>
    <property type="match status" value="1"/>
</dbReference>
<gene>
    <name evidence="20" type="ORF">NCGR_LOCUS16563</name>
</gene>
<dbReference type="OrthoDB" id="636525at2759"/>
<sequence length="968" mass="106508">MVGVGRNCGIVASCLVLMSSWLCSFLLVSHDSTRLGLAQGQRPPAAAAQVGMLLDLRSAGGRASRASISLALDDFYLSQPGSARISLHVIDCKDDEITAASAAIDLLKDYKVQAIIGPKTSTQARFIIGIGNQTNVPILSYTATSPYLSANPSKYFVRTALDDASQAPAIASLVKLFGWRQVVPIYEDSDFGRGFIPSLVDALQNIDARIPYRSVIPSVPTDDQIKAEINKLKTMQTRVFIVHMSSDIAARLFFIAHEAEMLADGYAWIVTDSVGNMFSSLDQNTINSMQGVLVLRPYVPPSDKLLHFPARFVSQYLRENPGAPYPANPNVFQLWAYDTAWAIATALRRTGSLTLGFQMPSQQKSNSSNDLSMLSVSQDGPMLIDAIRSTTFQGISGDFALLNGQQQPFAFEIINVIGNSYQTAGFWTLKSGLSTSLTTAPSATGGLKTVIWPGGSVLPPKGWEWPVTGKRLRIAVPVKPFSNPFVNVNKDETTGKFEVTGYCIDVFEAVMQEMPYAVPFVYVPVDISGNISSSYSEICRQVSAKIYDAMVGDTTIVMDRSLYVDFTLPYTESGVQMVVPMKENWSKSFWVFVKPIENVLWAAILAVFVSTGFVVWLVEHKRNRHFGGNAAQQFFNISYFSFQAIIATPRDQKLKKWLSKFVLINLLLLVWLLEKLYSASLTSMMTARQLQPTVVDMNQLMRNGDYVGYRGGSFVKDLLISLKVDEHKIRNYSSPDQFAEALMRGSGNGGVAAIFDEIPYLKLFMSKHCSNHSVVGRVYKTGGFGFVFPKGSPLVADISRAILKVTEGDMIVGIERKWFGDQVACDSQRNVLGSAAVITLSSLRGVFLITAGAWALALIIWAVIWFRQRRRGHATQQSDDTLAELAVEHVDADSRDPDERVVWTIGRDSHLVLRLLGNPPPQPAPSDEEPEPEQQPQAALGDGEAGEEPEMPLQEQEVPDSEGGEFRR</sequence>
<feature type="transmembrane region" description="Helical" evidence="18">
    <location>
        <begin position="846"/>
        <end position="866"/>
    </location>
</feature>
<comment type="function">
    <text evidence="14">Glutamate-gated receptor that probably acts as a non-selective cation channel. May be involved in light-signal transduction and calcium homeostasis via the regulation of calcium influx into cells.</text>
</comment>
<dbReference type="AlphaFoldDB" id="A0A811NLV6"/>
<dbReference type="InterPro" id="IPR044440">
    <property type="entry name" value="GABAb_receptor_plant_PBP1"/>
</dbReference>
<dbReference type="FunFam" id="3.40.50.2300:FF:000188">
    <property type="entry name" value="Glutamate receptor"/>
    <property type="match status" value="1"/>
</dbReference>
<evidence type="ECO:0000256" key="18">
    <source>
        <dbReference type="SAM" id="Phobius"/>
    </source>
</evidence>
<evidence type="ECO:0000256" key="9">
    <source>
        <dbReference type="ARBA" id="ARBA00023136"/>
    </source>
</evidence>
<keyword evidence="16" id="KW-1015">Disulfide bond</keyword>
<dbReference type="SUPFAM" id="SSF53850">
    <property type="entry name" value="Periplasmic binding protein-like II"/>
    <property type="match status" value="1"/>
</dbReference>
<accession>A0A811NLV6</accession>
<evidence type="ECO:0000256" key="13">
    <source>
        <dbReference type="ARBA" id="ARBA00023303"/>
    </source>
</evidence>
<keyword evidence="4 15" id="KW-0813">Transport</keyword>
<dbReference type="CDD" id="cd13686">
    <property type="entry name" value="GluR_Plant"/>
    <property type="match status" value="1"/>
</dbReference>
<evidence type="ECO:0000256" key="4">
    <source>
        <dbReference type="ARBA" id="ARBA00022448"/>
    </source>
</evidence>